<keyword evidence="2" id="KW-0812">Transmembrane</keyword>
<proteinExistence type="predicted"/>
<dbReference type="PANTHER" id="PTHR34351:SF1">
    <property type="entry name" value="SLR1927 PROTEIN"/>
    <property type="match status" value="1"/>
</dbReference>
<dbReference type="AlphaFoldDB" id="A0A8J3BJI6"/>
<keyword evidence="2" id="KW-0472">Membrane</keyword>
<reference evidence="4" key="1">
    <citation type="journal article" date="2014" name="Int. J. Syst. Evol. Microbiol.">
        <title>Complete genome sequence of Corynebacterium casei LMG S-19264T (=DSM 44701T), isolated from a smear-ripened cheese.</title>
        <authorList>
            <consortium name="US DOE Joint Genome Institute (JGI-PGF)"/>
            <person name="Walter F."/>
            <person name="Albersmeier A."/>
            <person name="Kalinowski J."/>
            <person name="Ruckert C."/>
        </authorList>
    </citation>
    <scope>NUCLEOTIDE SEQUENCE</scope>
    <source>
        <strain evidence="4">JCM 3091</strain>
    </source>
</reference>
<sequence>MRAALGGLTTRGRSFLAAGVAAVLAAVALGERDLLRVAVLLALLPLLGAWYVGRGRHHLRTRRELSPPRVAAGTPVRVRLHLRNAARLPVGTLLLAEGLPGALGAAPRLVLERLGPQASTDVAYTLEPARRGRYPIGPLRARVTDPFGLCRLDHTCAERESLTVVPRTEPLPAGPLRGAHAGAGEARGRAVSVHGEDDTGTREYRHGDDLRRVHWRSTARAGELMVRREEQPWENRALVLLDNRAPAHHDADGPADTFEWAVGAAASVAAHLRRGGHRVRLVCAAADRDGLRHPALDHLVHDAASEQAALDRLADVDLRHGEDLAPLVAQARRVSDQGLTVAVLGGCDTAAARRLAALGGPRGQAVALVADPRDWGPGAAAVWGAGAALLRAAGWRVAAYRPDRSVAQVWAELAAVPGPTAVGGAR</sequence>
<dbReference type="Proteomes" id="UP000662200">
    <property type="component" value="Unassembled WGS sequence"/>
</dbReference>
<evidence type="ECO:0000313" key="5">
    <source>
        <dbReference type="Proteomes" id="UP000662200"/>
    </source>
</evidence>
<feature type="domain" description="DUF58" evidence="3">
    <location>
        <begin position="201"/>
        <end position="294"/>
    </location>
</feature>
<evidence type="ECO:0000256" key="1">
    <source>
        <dbReference type="SAM" id="MobiDB-lite"/>
    </source>
</evidence>
<dbReference type="PANTHER" id="PTHR34351">
    <property type="entry name" value="SLR1927 PROTEIN-RELATED"/>
    <property type="match status" value="1"/>
</dbReference>
<keyword evidence="2" id="KW-1133">Transmembrane helix</keyword>
<accession>A0A8J3BJI6</accession>
<name>A0A8J3BJI6_9ACTN</name>
<organism evidence="4 5">
    <name type="scientific">Pilimelia terevasa</name>
    <dbReference type="NCBI Taxonomy" id="53372"/>
    <lineage>
        <taxon>Bacteria</taxon>
        <taxon>Bacillati</taxon>
        <taxon>Actinomycetota</taxon>
        <taxon>Actinomycetes</taxon>
        <taxon>Micromonosporales</taxon>
        <taxon>Micromonosporaceae</taxon>
        <taxon>Pilimelia</taxon>
    </lineage>
</organism>
<keyword evidence="5" id="KW-1185">Reference proteome</keyword>
<feature type="transmembrane region" description="Helical" evidence="2">
    <location>
        <begin position="12"/>
        <end position="29"/>
    </location>
</feature>
<feature type="region of interest" description="Disordered" evidence="1">
    <location>
        <begin position="168"/>
        <end position="204"/>
    </location>
</feature>
<gene>
    <name evidence="4" type="ORF">GCM10010124_18400</name>
</gene>
<reference evidence="4" key="2">
    <citation type="submission" date="2020-09" db="EMBL/GenBank/DDBJ databases">
        <authorList>
            <person name="Sun Q."/>
            <person name="Ohkuma M."/>
        </authorList>
    </citation>
    <scope>NUCLEOTIDE SEQUENCE</scope>
    <source>
        <strain evidence="4">JCM 3091</strain>
    </source>
</reference>
<protein>
    <submittedName>
        <fullName evidence="4">Membrane protein</fullName>
    </submittedName>
</protein>
<dbReference type="Pfam" id="PF01882">
    <property type="entry name" value="DUF58"/>
    <property type="match status" value="1"/>
</dbReference>
<feature type="compositionally biased region" description="Basic and acidic residues" evidence="1">
    <location>
        <begin position="194"/>
        <end position="204"/>
    </location>
</feature>
<comment type="caution">
    <text evidence="4">The sequence shown here is derived from an EMBL/GenBank/DDBJ whole genome shotgun (WGS) entry which is preliminary data.</text>
</comment>
<dbReference type="InterPro" id="IPR002881">
    <property type="entry name" value="DUF58"/>
</dbReference>
<evidence type="ECO:0000259" key="3">
    <source>
        <dbReference type="Pfam" id="PF01882"/>
    </source>
</evidence>
<evidence type="ECO:0000313" key="4">
    <source>
        <dbReference type="EMBL" id="GGK26113.1"/>
    </source>
</evidence>
<dbReference type="EMBL" id="BMQC01000005">
    <property type="protein sequence ID" value="GGK26113.1"/>
    <property type="molecule type" value="Genomic_DNA"/>
</dbReference>
<feature type="transmembrane region" description="Helical" evidence="2">
    <location>
        <begin position="35"/>
        <end position="53"/>
    </location>
</feature>
<dbReference type="RefSeq" id="WP_189113802.1">
    <property type="nucleotide sequence ID" value="NZ_BMQC01000005.1"/>
</dbReference>
<evidence type="ECO:0000256" key="2">
    <source>
        <dbReference type="SAM" id="Phobius"/>
    </source>
</evidence>